<keyword evidence="3" id="KW-1185">Reference proteome</keyword>
<dbReference type="AlphaFoldDB" id="A0A5B7KE96"/>
<gene>
    <name evidence="2" type="ORF">E2C01_098995</name>
</gene>
<organism evidence="2 3">
    <name type="scientific">Portunus trituberculatus</name>
    <name type="common">Swimming crab</name>
    <name type="synonym">Neptunus trituberculatus</name>
    <dbReference type="NCBI Taxonomy" id="210409"/>
    <lineage>
        <taxon>Eukaryota</taxon>
        <taxon>Metazoa</taxon>
        <taxon>Ecdysozoa</taxon>
        <taxon>Arthropoda</taxon>
        <taxon>Crustacea</taxon>
        <taxon>Multicrustacea</taxon>
        <taxon>Malacostraca</taxon>
        <taxon>Eumalacostraca</taxon>
        <taxon>Eucarida</taxon>
        <taxon>Decapoda</taxon>
        <taxon>Pleocyemata</taxon>
        <taxon>Brachyura</taxon>
        <taxon>Eubrachyura</taxon>
        <taxon>Portunoidea</taxon>
        <taxon>Portunidae</taxon>
        <taxon>Portuninae</taxon>
        <taxon>Portunus</taxon>
    </lineage>
</organism>
<evidence type="ECO:0000313" key="2">
    <source>
        <dbReference type="EMBL" id="MPD03359.1"/>
    </source>
</evidence>
<protein>
    <submittedName>
        <fullName evidence="2">Uncharacterized protein</fullName>
    </submittedName>
</protein>
<dbReference type="EMBL" id="VSRR010135804">
    <property type="protein sequence ID" value="MPD03359.1"/>
    <property type="molecule type" value="Genomic_DNA"/>
</dbReference>
<evidence type="ECO:0000313" key="3">
    <source>
        <dbReference type="Proteomes" id="UP000324222"/>
    </source>
</evidence>
<name>A0A5B7KE96_PORTR</name>
<dbReference type="Proteomes" id="UP000324222">
    <property type="component" value="Unassembled WGS sequence"/>
</dbReference>
<evidence type="ECO:0000256" key="1">
    <source>
        <dbReference type="SAM" id="MobiDB-lite"/>
    </source>
</evidence>
<sequence length="69" mass="7894">MTRERNLALLTLRRGNDSRGAHSPENSATFLLRPPLPEMPRLASPEFESTHLRNTTVPHIHHYAHQSTQ</sequence>
<accession>A0A5B7KE96</accession>
<proteinExistence type="predicted"/>
<feature type="region of interest" description="Disordered" evidence="1">
    <location>
        <begin position="15"/>
        <end position="37"/>
    </location>
</feature>
<reference evidence="2 3" key="1">
    <citation type="submission" date="2019-05" db="EMBL/GenBank/DDBJ databases">
        <title>Another draft genome of Portunus trituberculatus and its Hox gene families provides insights of decapod evolution.</title>
        <authorList>
            <person name="Jeong J.-H."/>
            <person name="Song I."/>
            <person name="Kim S."/>
            <person name="Choi T."/>
            <person name="Kim D."/>
            <person name="Ryu S."/>
            <person name="Kim W."/>
        </authorList>
    </citation>
    <scope>NUCLEOTIDE SEQUENCE [LARGE SCALE GENOMIC DNA]</scope>
    <source>
        <tissue evidence="2">Muscle</tissue>
    </source>
</reference>
<comment type="caution">
    <text evidence="2">The sequence shown here is derived from an EMBL/GenBank/DDBJ whole genome shotgun (WGS) entry which is preliminary data.</text>
</comment>